<comment type="caution">
    <text evidence="3">The sequence shown here is derived from an EMBL/GenBank/DDBJ whole genome shotgun (WGS) entry which is preliminary data.</text>
</comment>
<evidence type="ECO:0000259" key="2">
    <source>
        <dbReference type="PROSITE" id="PS50280"/>
    </source>
</evidence>
<dbReference type="EMBL" id="CAJOAZ010000532">
    <property type="protein sequence ID" value="CAF3669680.1"/>
    <property type="molecule type" value="Genomic_DNA"/>
</dbReference>
<evidence type="ECO:0000313" key="5">
    <source>
        <dbReference type="Proteomes" id="UP000663845"/>
    </source>
</evidence>
<protein>
    <recommendedName>
        <fullName evidence="2">SET domain-containing protein</fullName>
    </recommendedName>
</protein>
<dbReference type="Pfam" id="PF13181">
    <property type="entry name" value="TPR_8"/>
    <property type="match status" value="2"/>
</dbReference>
<dbReference type="InterPro" id="IPR001214">
    <property type="entry name" value="SET_dom"/>
</dbReference>
<dbReference type="PANTHER" id="PTHR47643">
    <property type="entry name" value="TPR DOMAIN PROTEIN (AFU_ORTHOLOGUE AFUA_5G12710)"/>
    <property type="match status" value="1"/>
</dbReference>
<reference evidence="3" key="1">
    <citation type="submission" date="2021-02" db="EMBL/GenBank/DDBJ databases">
        <authorList>
            <person name="Nowell W R."/>
        </authorList>
    </citation>
    <scope>NUCLEOTIDE SEQUENCE</scope>
</reference>
<dbReference type="EMBL" id="CAJNOG010000081">
    <property type="protein sequence ID" value="CAF0907732.1"/>
    <property type="molecule type" value="Genomic_DNA"/>
</dbReference>
<dbReference type="PANTHER" id="PTHR47643:SF2">
    <property type="entry name" value="TPR DOMAIN PROTEIN (AFU_ORTHOLOGUE AFUA_5G12710)"/>
    <property type="match status" value="1"/>
</dbReference>
<accession>A0A814A2W3</accession>
<evidence type="ECO:0000313" key="3">
    <source>
        <dbReference type="EMBL" id="CAF0907732.1"/>
    </source>
</evidence>
<feature type="repeat" description="TPR" evidence="1">
    <location>
        <begin position="266"/>
        <end position="299"/>
    </location>
</feature>
<dbReference type="InterPro" id="IPR046341">
    <property type="entry name" value="SET_dom_sf"/>
</dbReference>
<feature type="repeat" description="TPR" evidence="1">
    <location>
        <begin position="625"/>
        <end position="658"/>
    </location>
</feature>
<dbReference type="InterPro" id="IPR053209">
    <property type="entry name" value="Gramillin-biosynth_MTr"/>
</dbReference>
<evidence type="ECO:0000313" key="4">
    <source>
        <dbReference type="EMBL" id="CAF3669680.1"/>
    </source>
</evidence>
<dbReference type="SUPFAM" id="SSF82199">
    <property type="entry name" value="SET domain"/>
    <property type="match status" value="1"/>
</dbReference>
<sequence length="728" mass="83269">MEDCPELLIRAMENMRMSITMQGRQSIDRKSRSQLIQMHERKYSLENDSQVSAVPQSVTTFVYPPCTQPFSCLQRILLTDLVLETVHHGKYLLLRTIVHPKKIVGIETVVEDPNGDVEVLALYNQNSNRPYTDIIPTDSIIVLKEPYYKISANGGPSLRCDHPTDLIFLDANNPVVEDLRWKTGAPQINKILTADEYRPLGNGYFKDHKFYEAIKTYSDGISSSQASDPEIALLKLNRSQAQLKVHHFEGALNDCHDILTNDPNNIKALYRSVKALYGLENYDEALVQVKKLLELDPNNVDGRQELNAIVMRIKERREGLYNFDQMIEEAKKSSTPRLDNASYVGPVQIIDISKEKGRGLVLTEDVHKGQLLLCSKAFAITYPTEFREIRYINLVTKLEETGDHGVNTAQIINKLHNNPSLSSSLFQLYAGQHRISETPPIATSEAIDSFWVSDICSMNTFGVSEDGVNPFPMLATKSECSKNGEAAGLFLLPSLINHACYGNVIRSYIGDMMIVRAAYDLTNGTELLLSYVNILLQYEERTKLLDKHKFICKCILCELDRTEPTAIRRKRKILLDEYQEKYRFLMHQQIKQNAEKAIGDMLKMMTNIENIYKESGREKYRLGLIEPLLALGKMYGETNDNHNAMKCYKKLLKIHEFDLSTNAELLTRFLFQGVKELIILYYRTSQIDKGQQLLKRLRQSLAVTPTGDDRIFVKQNRQIFFQYFGVYL</sequence>
<evidence type="ECO:0000256" key="1">
    <source>
        <dbReference type="PROSITE-ProRule" id="PRU00339"/>
    </source>
</evidence>
<dbReference type="PROSITE" id="PS50280">
    <property type="entry name" value="SET"/>
    <property type="match status" value="1"/>
</dbReference>
<dbReference type="Gene3D" id="2.170.270.10">
    <property type="entry name" value="SET domain"/>
    <property type="match status" value="1"/>
</dbReference>
<dbReference type="InterPro" id="IPR011990">
    <property type="entry name" value="TPR-like_helical_dom_sf"/>
</dbReference>
<proteinExistence type="predicted"/>
<dbReference type="InterPro" id="IPR019734">
    <property type="entry name" value="TPR_rpt"/>
</dbReference>
<keyword evidence="1" id="KW-0802">TPR repeat</keyword>
<dbReference type="Pfam" id="PF00856">
    <property type="entry name" value="SET"/>
    <property type="match status" value="1"/>
</dbReference>
<dbReference type="SUPFAM" id="SSF48452">
    <property type="entry name" value="TPR-like"/>
    <property type="match status" value="1"/>
</dbReference>
<gene>
    <name evidence="3" type="ORF">JYZ213_LOCUS10904</name>
    <name evidence="4" type="ORF">OXD698_LOCUS10160</name>
</gene>
<name>A0A814A2W3_9BILA</name>
<dbReference type="Gene3D" id="1.25.40.10">
    <property type="entry name" value="Tetratricopeptide repeat domain"/>
    <property type="match status" value="1"/>
</dbReference>
<dbReference type="PROSITE" id="PS50005">
    <property type="entry name" value="TPR"/>
    <property type="match status" value="2"/>
</dbReference>
<dbReference type="Proteomes" id="UP000663845">
    <property type="component" value="Unassembled WGS sequence"/>
</dbReference>
<dbReference type="Proteomes" id="UP000663844">
    <property type="component" value="Unassembled WGS sequence"/>
</dbReference>
<organism evidence="3 5">
    <name type="scientific">Adineta steineri</name>
    <dbReference type="NCBI Taxonomy" id="433720"/>
    <lineage>
        <taxon>Eukaryota</taxon>
        <taxon>Metazoa</taxon>
        <taxon>Spiralia</taxon>
        <taxon>Gnathifera</taxon>
        <taxon>Rotifera</taxon>
        <taxon>Eurotatoria</taxon>
        <taxon>Bdelloidea</taxon>
        <taxon>Adinetida</taxon>
        <taxon>Adinetidae</taxon>
        <taxon>Adineta</taxon>
    </lineage>
</organism>
<dbReference type="CDD" id="cd20071">
    <property type="entry name" value="SET_SMYD"/>
    <property type="match status" value="1"/>
</dbReference>
<feature type="domain" description="SET" evidence="2">
    <location>
        <begin position="345"/>
        <end position="532"/>
    </location>
</feature>
<dbReference type="SMART" id="SM00028">
    <property type="entry name" value="TPR"/>
    <property type="match status" value="4"/>
</dbReference>
<dbReference type="AlphaFoldDB" id="A0A814A2W3"/>